<dbReference type="EMBL" id="AMWG01000001">
    <property type="protein sequence ID" value="ELP36009.1"/>
    <property type="molecule type" value="Genomic_DNA"/>
</dbReference>
<dbReference type="Proteomes" id="UP000010959">
    <property type="component" value="Unassembled WGS sequence"/>
</dbReference>
<accession>L7CP22</accession>
<evidence type="ECO:0000313" key="1">
    <source>
        <dbReference type="EMBL" id="ELP36009.1"/>
    </source>
</evidence>
<evidence type="ECO:0000313" key="2">
    <source>
        <dbReference type="Proteomes" id="UP000010959"/>
    </source>
</evidence>
<sequence length="49" mass="5527">MLDGRGFGGKFFAEDCDCAARSVRPTFSSHWSRNLDAEVPDPRRIRGQN</sequence>
<name>L7CP22_RHOBT</name>
<organism evidence="1 2">
    <name type="scientific">Rhodopirellula baltica SWK14</name>
    <dbReference type="NCBI Taxonomy" id="993516"/>
    <lineage>
        <taxon>Bacteria</taxon>
        <taxon>Pseudomonadati</taxon>
        <taxon>Planctomycetota</taxon>
        <taxon>Planctomycetia</taxon>
        <taxon>Pirellulales</taxon>
        <taxon>Pirellulaceae</taxon>
        <taxon>Rhodopirellula</taxon>
    </lineage>
</organism>
<comment type="caution">
    <text evidence="1">The sequence shown here is derived from an EMBL/GenBank/DDBJ whole genome shotgun (WGS) entry which is preliminary data.</text>
</comment>
<proteinExistence type="predicted"/>
<reference evidence="1 2" key="1">
    <citation type="journal article" date="2013" name="Mar. Genomics">
        <title>Expression of sulfatases in Rhodopirellula baltica and the diversity of sulfatases in the genus Rhodopirellula.</title>
        <authorList>
            <person name="Wegner C.E."/>
            <person name="Richter-Heitmann T."/>
            <person name="Klindworth A."/>
            <person name="Klockow C."/>
            <person name="Richter M."/>
            <person name="Achstetter T."/>
            <person name="Glockner F.O."/>
            <person name="Harder J."/>
        </authorList>
    </citation>
    <scope>NUCLEOTIDE SEQUENCE [LARGE SCALE GENOMIC DNA]</scope>
    <source>
        <strain evidence="1 2">SWK14</strain>
    </source>
</reference>
<dbReference type="AlphaFoldDB" id="L7CP22"/>
<protein>
    <submittedName>
        <fullName evidence="1">Uncharacterized protein</fullName>
    </submittedName>
</protein>
<gene>
    <name evidence="1" type="ORF">RBSWK_00073</name>
</gene>